<sequence length="292" mass="34437">MDKIRAYENLQETLLFYGVNTHQPYYISSGNLILKFPESPFRMDFYAFCICISGEIELKIDQNEYKITENSFLISAPTTIVQFVKTSRDFRMKIIFFHKNYLLKNTVNAFSIERLDLFKNSSFTIEKSTKETTLHLLMLIGYLESKTKNKQRFTEDISRTIIMNILLEIANLINNHKKENHIQKQDNQLYYRFIELVQTNILYQKKVNFYADKLCISHKYLISVIKKTSGKTPHQIIDEILLKEIYILLSDSENNISEIAFITGFNSLSAFGRFFKKHTTLCPLDYRKQFIS</sequence>
<keyword evidence="3" id="KW-0804">Transcription</keyword>
<dbReference type="GO" id="GO:0043565">
    <property type="term" value="F:sequence-specific DNA binding"/>
    <property type="evidence" value="ECO:0007669"/>
    <property type="project" value="InterPro"/>
</dbReference>
<dbReference type="SMART" id="SM00342">
    <property type="entry name" value="HTH_ARAC"/>
    <property type="match status" value="1"/>
</dbReference>
<accession>A0A1I4SQH1</accession>
<dbReference type="PROSITE" id="PS01124">
    <property type="entry name" value="HTH_ARAC_FAMILY_2"/>
    <property type="match status" value="1"/>
</dbReference>
<dbReference type="Proteomes" id="UP000199149">
    <property type="component" value="Unassembled WGS sequence"/>
</dbReference>
<evidence type="ECO:0000256" key="3">
    <source>
        <dbReference type="ARBA" id="ARBA00023163"/>
    </source>
</evidence>
<evidence type="ECO:0000259" key="4">
    <source>
        <dbReference type="PROSITE" id="PS01124"/>
    </source>
</evidence>
<evidence type="ECO:0000313" key="5">
    <source>
        <dbReference type="EMBL" id="SFM66553.1"/>
    </source>
</evidence>
<keyword evidence="2 5" id="KW-0238">DNA-binding</keyword>
<evidence type="ECO:0000256" key="1">
    <source>
        <dbReference type="ARBA" id="ARBA00023015"/>
    </source>
</evidence>
<dbReference type="AlphaFoldDB" id="A0A1I4SQH1"/>
<dbReference type="PANTHER" id="PTHR43280:SF32">
    <property type="entry name" value="TRANSCRIPTIONAL REGULATORY PROTEIN"/>
    <property type="match status" value="1"/>
</dbReference>
<reference evidence="6" key="1">
    <citation type="submission" date="2016-10" db="EMBL/GenBank/DDBJ databases">
        <authorList>
            <person name="Varghese N."/>
            <person name="Submissions S."/>
        </authorList>
    </citation>
    <scope>NUCLEOTIDE SEQUENCE [LARGE SCALE GENOMIC DNA]</scope>
    <source>
        <strain evidence="6">XJ109</strain>
    </source>
</reference>
<gene>
    <name evidence="5" type="ORF">SAMN05421738_101309</name>
</gene>
<feature type="domain" description="HTH araC/xylS-type" evidence="4">
    <location>
        <begin position="191"/>
        <end position="289"/>
    </location>
</feature>
<dbReference type="Gene3D" id="1.10.10.60">
    <property type="entry name" value="Homeodomain-like"/>
    <property type="match status" value="1"/>
</dbReference>
<organism evidence="5 6">
    <name type="scientific">Algoriella xinjiangensis</name>
    <dbReference type="NCBI Taxonomy" id="684065"/>
    <lineage>
        <taxon>Bacteria</taxon>
        <taxon>Pseudomonadati</taxon>
        <taxon>Bacteroidota</taxon>
        <taxon>Flavobacteriia</taxon>
        <taxon>Flavobacteriales</taxon>
        <taxon>Weeksellaceae</taxon>
        <taxon>Algoriella</taxon>
    </lineage>
</organism>
<keyword evidence="6" id="KW-1185">Reference proteome</keyword>
<dbReference type="PANTHER" id="PTHR43280">
    <property type="entry name" value="ARAC-FAMILY TRANSCRIPTIONAL REGULATOR"/>
    <property type="match status" value="1"/>
</dbReference>
<dbReference type="GO" id="GO:0003700">
    <property type="term" value="F:DNA-binding transcription factor activity"/>
    <property type="evidence" value="ECO:0007669"/>
    <property type="project" value="InterPro"/>
</dbReference>
<proteinExistence type="predicted"/>
<protein>
    <submittedName>
        <fullName evidence="5">AraC-type DNA-binding protein</fullName>
    </submittedName>
</protein>
<dbReference type="InterPro" id="IPR018060">
    <property type="entry name" value="HTH_AraC"/>
</dbReference>
<name>A0A1I4SQH1_9FLAO</name>
<evidence type="ECO:0000256" key="2">
    <source>
        <dbReference type="ARBA" id="ARBA00023125"/>
    </source>
</evidence>
<dbReference type="SUPFAM" id="SSF46689">
    <property type="entry name" value="Homeodomain-like"/>
    <property type="match status" value="1"/>
</dbReference>
<dbReference type="EMBL" id="FOUZ01000001">
    <property type="protein sequence ID" value="SFM66553.1"/>
    <property type="molecule type" value="Genomic_DNA"/>
</dbReference>
<dbReference type="InterPro" id="IPR037923">
    <property type="entry name" value="HTH-like"/>
</dbReference>
<dbReference type="Pfam" id="PF12833">
    <property type="entry name" value="HTH_18"/>
    <property type="match status" value="1"/>
</dbReference>
<dbReference type="RefSeq" id="WP_245752020.1">
    <property type="nucleotide sequence ID" value="NZ_FOUZ01000001.1"/>
</dbReference>
<evidence type="ECO:0000313" key="6">
    <source>
        <dbReference type="Proteomes" id="UP000199149"/>
    </source>
</evidence>
<dbReference type="SUPFAM" id="SSF51215">
    <property type="entry name" value="Regulatory protein AraC"/>
    <property type="match status" value="1"/>
</dbReference>
<dbReference type="InterPro" id="IPR009057">
    <property type="entry name" value="Homeodomain-like_sf"/>
</dbReference>
<keyword evidence="1" id="KW-0805">Transcription regulation</keyword>
<dbReference type="STRING" id="684065.SAMN05421738_101309"/>